<dbReference type="GO" id="GO:0042626">
    <property type="term" value="F:ATPase-coupled transmembrane transporter activity"/>
    <property type="evidence" value="ECO:0007669"/>
    <property type="project" value="TreeGrafter"/>
</dbReference>
<accession>J7Q5L4</accession>
<feature type="non-terminal residue" evidence="4">
    <location>
        <position position="1"/>
    </location>
</feature>
<evidence type="ECO:0000256" key="2">
    <source>
        <dbReference type="ARBA" id="ARBA00022840"/>
    </source>
</evidence>
<dbReference type="PANTHER" id="PTHR24223:SF434">
    <property type="entry name" value="MULTIDRUG RESISTANCE PROTEIN MRP-7"/>
    <property type="match status" value="1"/>
</dbReference>
<name>J7Q5L4_COOON</name>
<dbReference type="AlphaFoldDB" id="J7Q5L4"/>
<keyword evidence="2" id="KW-0067">ATP-binding</keyword>
<reference evidence="4" key="1">
    <citation type="submission" date="2012-05" db="EMBL/GenBank/DDBJ databases">
        <title>Gene expression analysis of ABC transporters in a resistant Cooperia oncophora isolate following in vivo and in vitro exposure to macrocyclic lactones.</title>
        <authorList>
            <person name="De Graef J."/>
            <person name="Demeler J."/>
            <person name="Skuce P."/>
            <person name="Mitreva M."/>
            <person name="Von Samson-Himmelstjerna G."/>
            <person name="Vercruysse J."/>
            <person name="Claerebout E."/>
            <person name="Geldhof P."/>
        </authorList>
    </citation>
    <scope>NUCLEOTIDE SEQUENCE</scope>
    <source>
        <tissue evidence="4">Whole organism</tissue>
    </source>
</reference>
<dbReference type="Gene3D" id="3.40.50.300">
    <property type="entry name" value="P-loop containing nucleotide triphosphate hydrolases"/>
    <property type="match status" value="1"/>
</dbReference>
<dbReference type="GO" id="GO:0005524">
    <property type="term" value="F:ATP binding"/>
    <property type="evidence" value="ECO:0007669"/>
    <property type="project" value="UniProtKB-KW"/>
</dbReference>
<dbReference type="GO" id="GO:0016020">
    <property type="term" value="C:membrane"/>
    <property type="evidence" value="ECO:0007669"/>
    <property type="project" value="TreeGrafter"/>
</dbReference>
<sequence>CGKSTDSQIWEALELAHLKSFLSSLQGGLDYLINEGGENLSVGQRQLVCLARAVLRNTRILVLDEATAAVDVTTDALIQATIRQEFRDSTVFTIAHRLNTIIEYDRIMVLDKGRIIEFDSPQALLADPDSAFSKMVQESEFGSKKDKLKDTLEKTVTVH</sequence>
<dbReference type="GO" id="GO:0016887">
    <property type="term" value="F:ATP hydrolysis activity"/>
    <property type="evidence" value="ECO:0007669"/>
    <property type="project" value="InterPro"/>
</dbReference>
<dbReference type="SUPFAM" id="SSF52540">
    <property type="entry name" value="P-loop containing nucleoside triphosphate hydrolases"/>
    <property type="match status" value="1"/>
</dbReference>
<evidence type="ECO:0000313" key="4">
    <source>
        <dbReference type="EMBL" id="CCI55277.1"/>
    </source>
</evidence>
<dbReference type="InterPro" id="IPR003439">
    <property type="entry name" value="ABC_transporter-like_ATP-bd"/>
</dbReference>
<dbReference type="Pfam" id="PF00005">
    <property type="entry name" value="ABC_tran"/>
    <property type="match status" value="1"/>
</dbReference>
<dbReference type="FunFam" id="3.40.50.300:FF:003492">
    <property type="entry name" value="AGAP012735-PA"/>
    <property type="match status" value="1"/>
</dbReference>
<dbReference type="InterPro" id="IPR027417">
    <property type="entry name" value="P-loop_NTPase"/>
</dbReference>
<dbReference type="EMBL" id="HE855858">
    <property type="protein sequence ID" value="CCI55277.1"/>
    <property type="molecule type" value="mRNA"/>
</dbReference>
<proteinExistence type="evidence at transcript level"/>
<dbReference type="PANTHER" id="PTHR24223">
    <property type="entry name" value="ATP-BINDING CASSETTE SUB-FAMILY C"/>
    <property type="match status" value="1"/>
</dbReference>
<evidence type="ECO:0000256" key="1">
    <source>
        <dbReference type="ARBA" id="ARBA00022741"/>
    </source>
</evidence>
<keyword evidence="1" id="KW-0547">Nucleotide-binding</keyword>
<feature type="domain" description="ABC transporter" evidence="3">
    <location>
        <begin position="28"/>
        <end position="68"/>
    </location>
</feature>
<gene>
    <name evidence="4" type="primary">mrp-7</name>
</gene>
<dbReference type="InterPro" id="IPR050173">
    <property type="entry name" value="ABC_transporter_C-like"/>
</dbReference>
<evidence type="ECO:0000259" key="3">
    <source>
        <dbReference type="Pfam" id="PF00005"/>
    </source>
</evidence>
<organism evidence="4">
    <name type="scientific">Cooperia oncophora</name>
    <name type="common">Parasitic roundworm</name>
    <name type="synonym">Strongylus oncophora</name>
    <dbReference type="NCBI Taxonomy" id="27828"/>
    <lineage>
        <taxon>Eukaryota</taxon>
        <taxon>Metazoa</taxon>
        <taxon>Ecdysozoa</taxon>
        <taxon>Nematoda</taxon>
        <taxon>Chromadorea</taxon>
        <taxon>Rhabditida</taxon>
        <taxon>Rhabditina</taxon>
        <taxon>Rhabditomorpha</taxon>
        <taxon>Strongyloidea</taxon>
        <taxon>Trichostrongylidae</taxon>
        <taxon>Cooperia</taxon>
    </lineage>
</organism>
<protein>
    <submittedName>
        <fullName evidence="4">Multidrug Resistant Protein 7</fullName>
    </submittedName>
</protein>